<dbReference type="InterPro" id="IPR000719">
    <property type="entry name" value="Prot_kinase_dom"/>
</dbReference>
<evidence type="ECO:0000259" key="10">
    <source>
        <dbReference type="PROSITE" id="PS50011"/>
    </source>
</evidence>
<feature type="compositionally biased region" description="Low complexity" evidence="9">
    <location>
        <begin position="10"/>
        <end position="19"/>
    </location>
</feature>
<dbReference type="GO" id="GO:0005524">
    <property type="term" value="F:ATP binding"/>
    <property type="evidence" value="ECO:0007669"/>
    <property type="project" value="UniProtKB-KW"/>
</dbReference>
<dbReference type="PROSITE" id="PS00108">
    <property type="entry name" value="PROTEIN_KINASE_ST"/>
    <property type="match status" value="1"/>
</dbReference>
<feature type="region of interest" description="Disordered" evidence="9">
    <location>
        <begin position="1"/>
        <end position="206"/>
    </location>
</feature>
<keyword evidence="6" id="KW-0418">Kinase</keyword>
<dbReference type="GO" id="GO:0032968">
    <property type="term" value="P:positive regulation of transcription elongation by RNA polymerase II"/>
    <property type="evidence" value="ECO:0007669"/>
    <property type="project" value="TreeGrafter"/>
</dbReference>
<keyword evidence="7" id="KW-0067">ATP-binding</keyword>
<dbReference type="RefSeq" id="XP_044546335.1">
    <property type="nucleotide sequence ID" value="XM_044697707.1"/>
</dbReference>
<keyword evidence="12" id="KW-1185">Reference proteome</keyword>
<feature type="compositionally biased region" description="Low complexity" evidence="9">
    <location>
        <begin position="29"/>
        <end position="47"/>
    </location>
</feature>
<accession>A0AA88GMM8</accession>
<dbReference type="InterPro" id="IPR008271">
    <property type="entry name" value="Ser/Thr_kinase_AS"/>
</dbReference>
<feature type="compositionally biased region" description="Basic and acidic residues" evidence="9">
    <location>
        <begin position="48"/>
        <end position="102"/>
    </location>
</feature>
<dbReference type="InterPro" id="IPR050108">
    <property type="entry name" value="CDK"/>
</dbReference>
<dbReference type="EMBL" id="PYSW02000030">
    <property type="protein sequence ID" value="KAG2379073.1"/>
    <property type="molecule type" value="Genomic_DNA"/>
</dbReference>
<evidence type="ECO:0000256" key="6">
    <source>
        <dbReference type="ARBA" id="ARBA00022777"/>
    </source>
</evidence>
<evidence type="ECO:0000313" key="12">
    <source>
        <dbReference type="Proteomes" id="UP000816034"/>
    </source>
</evidence>
<gene>
    <name evidence="11" type="ORF">C9374_007711</name>
</gene>
<proteinExistence type="inferred from homology"/>
<comment type="catalytic activity">
    <reaction evidence="8">
        <text>[DNA-directed RNA polymerase] + ATP = phospho-[DNA-directed RNA polymerase] + ADP + H(+)</text>
        <dbReference type="Rhea" id="RHEA:10216"/>
        <dbReference type="Rhea" id="RHEA-COMP:11321"/>
        <dbReference type="Rhea" id="RHEA-COMP:11322"/>
        <dbReference type="ChEBI" id="CHEBI:15378"/>
        <dbReference type="ChEBI" id="CHEBI:30616"/>
        <dbReference type="ChEBI" id="CHEBI:43176"/>
        <dbReference type="ChEBI" id="CHEBI:68546"/>
        <dbReference type="ChEBI" id="CHEBI:456216"/>
        <dbReference type="EC" id="2.7.11.23"/>
    </reaction>
</comment>
<feature type="region of interest" description="Disordered" evidence="9">
    <location>
        <begin position="575"/>
        <end position="598"/>
    </location>
</feature>
<dbReference type="PANTHER" id="PTHR24056:SF546">
    <property type="entry name" value="CYCLIN-DEPENDENT KINASE 12"/>
    <property type="match status" value="1"/>
</dbReference>
<dbReference type="PROSITE" id="PS50011">
    <property type="entry name" value="PROTEIN_KINASE_DOM"/>
    <property type="match status" value="1"/>
</dbReference>
<dbReference type="AlphaFoldDB" id="A0AA88GMM8"/>
<dbReference type="SUPFAM" id="SSF56112">
    <property type="entry name" value="Protein kinase-like (PK-like)"/>
    <property type="match status" value="1"/>
</dbReference>
<evidence type="ECO:0000256" key="9">
    <source>
        <dbReference type="SAM" id="MobiDB-lite"/>
    </source>
</evidence>
<dbReference type="GO" id="GO:0000307">
    <property type="term" value="C:cyclin-dependent protein kinase holoenzyme complex"/>
    <property type="evidence" value="ECO:0007669"/>
    <property type="project" value="TreeGrafter"/>
</dbReference>
<feature type="compositionally biased region" description="Low complexity" evidence="9">
    <location>
        <begin position="131"/>
        <end position="168"/>
    </location>
</feature>
<feature type="domain" description="Protein kinase" evidence="10">
    <location>
        <begin position="286"/>
        <end position="554"/>
    </location>
</feature>
<dbReference type="SMART" id="SM00220">
    <property type="entry name" value="S_TKc"/>
    <property type="match status" value="1"/>
</dbReference>
<evidence type="ECO:0000313" key="11">
    <source>
        <dbReference type="EMBL" id="KAG2379073.1"/>
    </source>
</evidence>
<dbReference type="Gene3D" id="3.30.200.20">
    <property type="entry name" value="Phosphorylase Kinase, domain 1"/>
    <property type="match status" value="1"/>
</dbReference>
<sequence length="598" mass="69024">MSKNYPTQPSTTSSGAGDASSHHHHHHISNSSNSNNRSTSTSSNSRQHQNDKYDSESREHGRRLHSDHYYDSKRSSSRDDRQSNNYRSDDRREYNDSRRESYHGSQHHHYRDDENNTRNRSDSSGSGGRRLGTNENRNSSSNGSTSHRHSTGSSSSSGQHSRSSGTSSRNDRRLNQDHYHSEGYYTNKEGKRSYHDRGDSYYDDEAHYDEGSYPHYSSRYSSSSQYYYSSQQHHYGRDGHYSYSRDSLYSNRRESSSSFTTTCFEKYGKLSEAFAHLSGPFKIKSYEEIEVLGAGTYGEIKNDPNATNGFPITTIREIKILKELDHINIVKLHDVTWDDSSFYMIFEFVDHDLSGLSEMNVTFTEDHLRCLMYQLVEGLYFCHANNVLHRDLKKSNILIKRDGTLKIADFGLSLFKKRDNIPYTNKVVTLWYRSPEVLLGSQYYDGSIDMWSVGCILGELIKKEKGLFQGTTESDQLHKIFKICGAPNLEDWPEVMKLPHWDSMKPVKQYPNVIRKMFSDASCSPKAIDLIERLLTLNPQKRLTAKECLEHEWFWENGNPLKFKPGKILPKMTTNEYTAHKQRPQKKQKQADTGDSGY</sequence>
<evidence type="ECO:0000256" key="3">
    <source>
        <dbReference type="ARBA" id="ARBA00022527"/>
    </source>
</evidence>
<evidence type="ECO:0000256" key="8">
    <source>
        <dbReference type="ARBA" id="ARBA00049280"/>
    </source>
</evidence>
<dbReference type="Gene3D" id="1.10.510.10">
    <property type="entry name" value="Transferase(Phosphotransferase) domain 1"/>
    <property type="match status" value="1"/>
</dbReference>
<dbReference type="InterPro" id="IPR011009">
    <property type="entry name" value="Kinase-like_dom_sf"/>
</dbReference>
<dbReference type="PANTHER" id="PTHR24056">
    <property type="entry name" value="CELL DIVISION PROTEIN KINASE"/>
    <property type="match status" value="1"/>
</dbReference>
<dbReference type="Proteomes" id="UP000816034">
    <property type="component" value="Unassembled WGS sequence"/>
</dbReference>
<dbReference type="GO" id="GO:0005634">
    <property type="term" value="C:nucleus"/>
    <property type="evidence" value="ECO:0007669"/>
    <property type="project" value="TreeGrafter"/>
</dbReference>
<evidence type="ECO:0000256" key="7">
    <source>
        <dbReference type="ARBA" id="ARBA00022840"/>
    </source>
</evidence>
<organism evidence="11 12">
    <name type="scientific">Naegleria lovaniensis</name>
    <name type="common">Amoeba</name>
    <dbReference type="NCBI Taxonomy" id="51637"/>
    <lineage>
        <taxon>Eukaryota</taxon>
        <taxon>Discoba</taxon>
        <taxon>Heterolobosea</taxon>
        <taxon>Tetramitia</taxon>
        <taxon>Eutetramitia</taxon>
        <taxon>Vahlkampfiidae</taxon>
        <taxon>Naegleria</taxon>
    </lineage>
</organism>
<dbReference type="EC" id="2.7.11.23" evidence="2"/>
<comment type="similarity">
    <text evidence="1">Belongs to the protein kinase superfamily. CMGC Ser/Thr protein kinase family. CDC2/CDKX subfamily.</text>
</comment>
<evidence type="ECO:0000256" key="5">
    <source>
        <dbReference type="ARBA" id="ARBA00022741"/>
    </source>
</evidence>
<evidence type="ECO:0000256" key="2">
    <source>
        <dbReference type="ARBA" id="ARBA00012409"/>
    </source>
</evidence>
<evidence type="ECO:0000256" key="1">
    <source>
        <dbReference type="ARBA" id="ARBA00006485"/>
    </source>
</evidence>
<comment type="caution">
    <text evidence="11">The sequence shown here is derived from an EMBL/GenBank/DDBJ whole genome shotgun (WGS) entry which is preliminary data.</text>
</comment>
<dbReference type="GO" id="GO:0008353">
    <property type="term" value="F:RNA polymerase II CTD heptapeptide repeat kinase activity"/>
    <property type="evidence" value="ECO:0007669"/>
    <property type="project" value="UniProtKB-EC"/>
</dbReference>
<feature type="compositionally biased region" description="Basic and acidic residues" evidence="9">
    <location>
        <begin position="169"/>
        <end position="181"/>
    </location>
</feature>
<feature type="compositionally biased region" description="Basic and acidic residues" evidence="9">
    <location>
        <begin position="188"/>
        <end position="206"/>
    </location>
</feature>
<keyword evidence="4" id="KW-0808">Transferase</keyword>
<name>A0AA88GMM8_NAELO</name>
<keyword evidence="3" id="KW-0723">Serine/threonine-protein kinase</keyword>
<dbReference type="Pfam" id="PF00069">
    <property type="entry name" value="Pkinase"/>
    <property type="match status" value="1"/>
</dbReference>
<evidence type="ECO:0000256" key="4">
    <source>
        <dbReference type="ARBA" id="ARBA00022679"/>
    </source>
</evidence>
<protein>
    <recommendedName>
        <fullName evidence="2">[RNA-polymerase]-subunit kinase</fullName>
        <ecNumber evidence="2">2.7.11.23</ecNumber>
    </recommendedName>
</protein>
<dbReference type="FunFam" id="1.10.510.10:FF:000415">
    <property type="entry name" value="CMGC/CDK/CRK7 protein kinase, variant"/>
    <property type="match status" value="1"/>
</dbReference>
<reference evidence="11 12" key="1">
    <citation type="journal article" date="2018" name="BMC Genomics">
        <title>The genome of Naegleria lovaniensis, the basis for a comparative approach to unravel pathogenicity factors of the human pathogenic amoeba N. fowleri.</title>
        <authorList>
            <person name="Liechti N."/>
            <person name="Schurch N."/>
            <person name="Bruggmann R."/>
            <person name="Wittwer M."/>
        </authorList>
    </citation>
    <scope>NUCLEOTIDE SEQUENCE [LARGE SCALE GENOMIC DNA]</scope>
    <source>
        <strain evidence="11 12">ATCC 30569</strain>
    </source>
</reference>
<feature type="compositionally biased region" description="Basic and acidic residues" evidence="9">
    <location>
        <begin position="110"/>
        <end position="121"/>
    </location>
</feature>
<dbReference type="GeneID" id="68100165"/>
<keyword evidence="5" id="KW-0547">Nucleotide-binding</keyword>